<proteinExistence type="predicted"/>
<dbReference type="VEuPathDB" id="FungiDB:Z518_04989"/>
<name>A0A0D2H976_9EURO</name>
<organism evidence="2 3">
    <name type="scientific">Rhinocladiella mackenziei CBS 650.93</name>
    <dbReference type="NCBI Taxonomy" id="1442369"/>
    <lineage>
        <taxon>Eukaryota</taxon>
        <taxon>Fungi</taxon>
        <taxon>Dikarya</taxon>
        <taxon>Ascomycota</taxon>
        <taxon>Pezizomycotina</taxon>
        <taxon>Eurotiomycetes</taxon>
        <taxon>Chaetothyriomycetidae</taxon>
        <taxon>Chaetothyriales</taxon>
        <taxon>Herpotrichiellaceae</taxon>
        <taxon>Rhinocladiella</taxon>
    </lineage>
</organism>
<dbReference type="GeneID" id="25293060"/>
<evidence type="ECO:0000313" key="2">
    <source>
        <dbReference type="EMBL" id="KIX07013.1"/>
    </source>
</evidence>
<dbReference type="AlphaFoldDB" id="A0A0D2H976"/>
<dbReference type="EMBL" id="KN847477">
    <property type="protein sequence ID" value="KIX07013.1"/>
    <property type="molecule type" value="Genomic_DNA"/>
</dbReference>
<dbReference type="Proteomes" id="UP000053617">
    <property type="component" value="Unassembled WGS sequence"/>
</dbReference>
<dbReference type="HOGENOM" id="CLU_2543819_0_0_1"/>
<accession>A0A0D2H976</accession>
<sequence>MALTSNSGKSKTGLQSRSEQVKKTPTSIPFERYVALPIPKDPWTVWSIQVHGSERSHKLSDSLEELTHSTFPLKRARLLPASL</sequence>
<keyword evidence="3" id="KW-1185">Reference proteome</keyword>
<protein>
    <submittedName>
        <fullName evidence="2">Rhinocladiella mackenziei CBS 650.93 unplaced genomic scaffold supercont1.3, whole genome shotgun sequence</fullName>
    </submittedName>
</protein>
<dbReference type="RefSeq" id="XP_013274149.1">
    <property type="nucleotide sequence ID" value="XM_013418695.1"/>
</dbReference>
<evidence type="ECO:0000313" key="3">
    <source>
        <dbReference type="Proteomes" id="UP000053617"/>
    </source>
</evidence>
<evidence type="ECO:0000256" key="1">
    <source>
        <dbReference type="SAM" id="MobiDB-lite"/>
    </source>
</evidence>
<reference evidence="2 3" key="1">
    <citation type="submission" date="2015-01" db="EMBL/GenBank/DDBJ databases">
        <title>The Genome Sequence of Rhinocladiella mackenzie CBS 650.93.</title>
        <authorList>
            <consortium name="The Broad Institute Genomics Platform"/>
            <person name="Cuomo C."/>
            <person name="de Hoog S."/>
            <person name="Gorbushina A."/>
            <person name="Stielow B."/>
            <person name="Teixiera M."/>
            <person name="Abouelleil A."/>
            <person name="Chapman S.B."/>
            <person name="Priest M."/>
            <person name="Young S.K."/>
            <person name="Wortman J."/>
            <person name="Nusbaum C."/>
            <person name="Birren B."/>
        </authorList>
    </citation>
    <scope>NUCLEOTIDE SEQUENCE [LARGE SCALE GENOMIC DNA]</scope>
    <source>
        <strain evidence="2 3">CBS 650.93</strain>
    </source>
</reference>
<feature type="region of interest" description="Disordered" evidence="1">
    <location>
        <begin position="1"/>
        <end position="25"/>
    </location>
</feature>
<gene>
    <name evidence="2" type="ORF">Z518_04989</name>
</gene>